<organism evidence="2 3">
    <name type="scientific">Massilia niabensis</name>
    <dbReference type="NCBI Taxonomy" id="544910"/>
    <lineage>
        <taxon>Bacteria</taxon>
        <taxon>Pseudomonadati</taxon>
        <taxon>Pseudomonadota</taxon>
        <taxon>Betaproteobacteria</taxon>
        <taxon>Burkholderiales</taxon>
        <taxon>Oxalobacteraceae</taxon>
        <taxon>Telluria group</taxon>
        <taxon>Massilia</taxon>
    </lineage>
</organism>
<gene>
    <name evidence="2" type="ORF">ACFPN5_25040</name>
</gene>
<keyword evidence="3" id="KW-1185">Reference proteome</keyword>
<dbReference type="Pfam" id="PF07044">
    <property type="entry name" value="DUF1329"/>
    <property type="match status" value="1"/>
</dbReference>
<dbReference type="Gene3D" id="2.50.20.10">
    <property type="entry name" value="Lipoprotein localisation LolA/LolB/LppX"/>
    <property type="match status" value="1"/>
</dbReference>
<protein>
    <submittedName>
        <fullName evidence="2">DUF1329 domain-containing protein</fullName>
    </submittedName>
</protein>
<dbReference type="RefSeq" id="WP_379786565.1">
    <property type="nucleotide sequence ID" value="NZ_JBHSMU010000019.1"/>
</dbReference>
<name>A0ABW0LAY1_9BURK</name>
<feature type="signal peptide" evidence="1">
    <location>
        <begin position="1"/>
        <end position="22"/>
    </location>
</feature>
<evidence type="ECO:0000313" key="2">
    <source>
        <dbReference type="EMBL" id="MFC5463085.1"/>
    </source>
</evidence>
<feature type="chain" id="PRO_5046596109" evidence="1">
    <location>
        <begin position="23"/>
        <end position="456"/>
    </location>
</feature>
<proteinExistence type="predicted"/>
<accession>A0ABW0LAY1</accession>
<evidence type="ECO:0000256" key="1">
    <source>
        <dbReference type="SAM" id="SignalP"/>
    </source>
</evidence>
<comment type="caution">
    <text evidence="2">The sequence shown here is derived from an EMBL/GenBank/DDBJ whole genome shotgun (WGS) entry which is preliminary data.</text>
</comment>
<dbReference type="Proteomes" id="UP001596050">
    <property type="component" value="Unassembled WGS sequence"/>
</dbReference>
<sequence length="456" mass="50456">MNHRNRLMAAAVAMSFTATAYAAPSAEEVKQLGASLLPWGAEKAGNKDGTIPAYTGQIKVPASYDPKKPGVRPDPFADEKPMFSIDAKNMDKYADQLSDGVKAMLRKYQTFRLDVYPSHRTMVYPKWVQDNSIKNATSCKAVDDELALEGCFSGVPFPIPKKGIEVMWNHVVKYSAPESWTARFEAWVVDAGGNPILQGSQIAAYSSPFYNAKLTGPVPKGTDFFNYRHDSTAPARKAGEKLLILESTKMGSGSTRVWQYLPGQRRVKLSPDLAYDTPNPQAGGASTMDDARAFAGALDRFNFTLVGKREMFIPYNTFKMQAGGSCTNKVRLKPNHLNPDCVRWELHRVWVVEAVPKKGVRHIYAKRRMYFDEDAPGAGLSDGYDATGKVHRVNMVYPYPMYEVEAQGTDMFTTYDLGTGAYVEQVSAAETGGWHTIPRKPSTYYTADAMAADGIR</sequence>
<evidence type="ECO:0000313" key="3">
    <source>
        <dbReference type="Proteomes" id="UP001596050"/>
    </source>
</evidence>
<dbReference type="EMBL" id="JBHSMU010000019">
    <property type="protein sequence ID" value="MFC5463085.1"/>
    <property type="molecule type" value="Genomic_DNA"/>
</dbReference>
<dbReference type="InterPro" id="IPR010752">
    <property type="entry name" value="DUF1329"/>
</dbReference>
<reference evidence="3" key="1">
    <citation type="journal article" date="2019" name="Int. J. Syst. Evol. Microbiol.">
        <title>The Global Catalogue of Microorganisms (GCM) 10K type strain sequencing project: providing services to taxonomists for standard genome sequencing and annotation.</title>
        <authorList>
            <consortium name="The Broad Institute Genomics Platform"/>
            <consortium name="The Broad Institute Genome Sequencing Center for Infectious Disease"/>
            <person name="Wu L."/>
            <person name="Ma J."/>
        </authorList>
    </citation>
    <scope>NUCLEOTIDE SEQUENCE [LARGE SCALE GENOMIC DNA]</scope>
    <source>
        <strain evidence="3">KACC 12649</strain>
    </source>
</reference>
<keyword evidence="1" id="KW-0732">Signal</keyword>